<protein>
    <recommendedName>
        <fullName evidence="3">Methyltransferase type 11 domain-containing protein</fullName>
    </recommendedName>
</protein>
<evidence type="ECO:0000313" key="1">
    <source>
        <dbReference type="EMBL" id="KYP76699.1"/>
    </source>
</evidence>
<reference evidence="1 2" key="1">
    <citation type="journal article" date="2012" name="Nat. Biotechnol.">
        <title>Draft genome sequence of pigeonpea (Cajanus cajan), an orphan legume crop of resource-poor farmers.</title>
        <authorList>
            <person name="Varshney R.K."/>
            <person name="Chen W."/>
            <person name="Li Y."/>
            <person name="Bharti A.K."/>
            <person name="Saxena R.K."/>
            <person name="Schlueter J.A."/>
            <person name="Donoghue M.T."/>
            <person name="Azam S."/>
            <person name="Fan G."/>
            <person name="Whaley A.M."/>
            <person name="Farmer A.D."/>
            <person name="Sheridan J."/>
            <person name="Iwata A."/>
            <person name="Tuteja R."/>
            <person name="Penmetsa R.V."/>
            <person name="Wu W."/>
            <person name="Upadhyaya H.D."/>
            <person name="Yang S.P."/>
            <person name="Shah T."/>
            <person name="Saxena K.B."/>
            <person name="Michael T."/>
            <person name="McCombie W.R."/>
            <person name="Yang B."/>
            <person name="Zhang G."/>
            <person name="Yang H."/>
            <person name="Wang J."/>
            <person name="Spillane C."/>
            <person name="Cook D.R."/>
            <person name="May G.D."/>
            <person name="Xu X."/>
            <person name="Jackson S.A."/>
        </authorList>
    </citation>
    <scope>NUCLEOTIDE SEQUENCE [LARGE SCALE GENOMIC DNA]</scope>
    <source>
        <strain evidence="2">cv. Asha</strain>
    </source>
</reference>
<organism evidence="1 2">
    <name type="scientific">Cajanus cajan</name>
    <name type="common">Pigeon pea</name>
    <name type="synonym">Cajanus indicus</name>
    <dbReference type="NCBI Taxonomy" id="3821"/>
    <lineage>
        <taxon>Eukaryota</taxon>
        <taxon>Viridiplantae</taxon>
        <taxon>Streptophyta</taxon>
        <taxon>Embryophyta</taxon>
        <taxon>Tracheophyta</taxon>
        <taxon>Spermatophyta</taxon>
        <taxon>Magnoliopsida</taxon>
        <taxon>eudicotyledons</taxon>
        <taxon>Gunneridae</taxon>
        <taxon>Pentapetalae</taxon>
        <taxon>rosids</taxon>
        <taxon>fabids</taxon>
        <taxon>Fabales</taxon>
        <taxon>Fabaceae</taxon>
        <taxon>Papilionoideae</taxon>
        <taxon>50 kb inversion clade</taxon>
        <taxon>NPAAA clade</taxon>
        <taxon>indigoferoid/millettioid clade</taxon>
        <taxon>Phaseoleae</taxon>
        <taxon>Cajanus</taxon>
    </lineage>
</organism>
<dbReference type="Proteomes" id="UP000075243">
    <property type="component" value="Chromosome 1"/>
</dbReference>
<evidence type="ECO:0008006" key="3">
    <source>
        <dbReference type="Google" id="ProtNLM"/>
    </source>
</evidence>
<dbReference type="EMBL" id="CM003603">
    <property type="protein sequence ID" value="KYP76699.1"/>
    <property type="molecule type" value="Genomic_DNA"/>
</dbReference>
<dbReference type="Gramene" id="C.cajan_20346.t">
    <property type="protein sequence ID" value="C.cajan_20346.t.cds1"/>
    <property type="gene ID" value="C.cajan_20346"/>
</dbReference>
<dbReference type="PANTHER" id="PTHR47291">
    <property type="entry name" value="PEPTIDE UPSTREAM PROTEIN"/>
    <property type="match status" value="1"/>
</dbReference>
<sequence length="225" mass="25606">MGKRLLDGAANSLYVGEASPTIVSAMQRLGFSRVVGLHKHPFFSLNNKNIVCKFDYKDFSFNFVFSKDVDKVSVPALLVLEVEHILKPSGIGALLVGSISSSVSSFLRSSSVVHVGYVSELKLMVFKKRSFFYNHFLPEDYAKVAFTKPLVEMMEPLVEERERQDGKYKKSVFYYLPTFVDISRRKRLVYIDIGVSGLVNENVTDWFPPSYPIDLLPWLGRLNLY</sequence>
<accession>A0A151UBP3</accession>
<evidence type="ECO:0000313" key="2">
    <source>
        <dbReference type="Proteomes" id="UP000075243"/>
    </source>
</evidence>
<dbReference type="AlphaFoldDB" id="A0A151UBP3"/>
<dbReference type="PANTHER" id="PTHR47291:SF4">
    <property type="entry name" value="UPSTREAM ORF PROTEIN, PUTATIVE-RELATED"/>
    <property type="match status" value="1"/>
</dbReference>
<proteinExistence type="predicted"/>
<name>A0A151UBP3_CAJCA</name>
<dbReference type="STRING" id="3821.A0A151UBP3"/>
<keyword evidence="2" id="KW-1185">Reference proteome</keyword>
<gene>
    <name evidence="1" type="ORF">KK1_020951</name>
</gene>